<keyword evidence="9" id="KW-0830">Ubiquinone</keyword>
<keyword evidence="7 8" id="KW-0472">Membrane</keyword>
<comment type="cofactor">
    <cofactor evidence="8">
        <name>Fe cation</name>
        <dbReference type="ChEBI" id="CHEBI:24875"/>
    </cofactor>
    <text evidence="8">Binds 2 iron ions per subunit.</text>
</comment>
<feature type="binding site" evidence="8">
    <location>
        <position position="81"/>
    </location>
    <ligand>
        <name>Fe cation</name>
        <dbReference type="ChEBI" id="CHEBI:24875"/>
        <label>1</label>
    </ligand>
</feature>
<evidence type="ECO:0000256" key="1">
    <source>
        <dbReference type="ARBA" id="ARBA00004749"/>
    </source>
</evidence>
<dbReference type="GO" id="GO:0016709">
    <property type="term" value="F:oxidoreductase activity, acting on paired donors, with incorporation or reduction of molecular oxygen, NAD(P)H as one donor, and incorporation of one atom of oxygen"/>
    <property type="evidence" value="ECO:0007669"/>
    <property type="project" value="UniProtKB-UniRule"/>
</dbReference>
<feature type="binding site" evidence="8">
    <location>
        <position position="179"/>
    </location>
    <ligand>
        <name>Fe cation</name>
        <dbReference type="ChEBI" id="CHEBI:24875"/>
        <label>2</label>
    </ligand>
</feature>
<dbReference type="GO" id="GO:0031314">
    <property type="term" value="C:extrinsic component of mitochondrial inner membrane"/>
    <property type="evidence" value="ECO:0007669"/>
    <property type="project" value="UniProtKB-UniRule"/>
</dbReference>
<dbReference type="CDD" id="cd01042">
    <property type="entry name" value="DMQH"/>
    <property type="match status" value="1"/>
</dbReference>
<name>A0A061J634_TRYRA</name>
<evidence type="ECO:0000256" key="2">
    <source>
        <dbReference type="ARBA" id="ARBA00022688"/>
    </source>
</evidence>
<evidence type="ECO:0000256" key="8">
    <source>
        <dbReference type="HAMAP-Rule" id="MF_03194"/>
    </source>
</evidence>
<feature type="binding site" evidence="8">
    <location>
        <position position="133"/>
    </location>
    <ligand>
        <name>Fe cation</name>
        <dbReference type="ChEBI" id="CHEBI:24875"/>
        <label>2</label>
    </ligand>
</feature>
<sequence>MLCFSTASSGVFRMLRRTGLRILRSPTHTFANCVQQRKIDEVVRVDQAGEVAAVRICKYQLFWTSPLDASVSVVKEILKDEVVHEKTMNDLAAKHSVRLTALDPFFHLGAFAMGTVTAFLGKEAMMCCHAAVEITIAKHYNDQLRELEALEPAERALKDDDAKAWKEIKDIVVQFRNEEEHHQHLGETNGADQAPAYPILYNGIRLACRMGVALAKKI</sequence>
<dbReference type="InterPro" id="IPR009078">
    <property type="entry name" value="Ferritin-like_SF"/>
</dbReference>
<keyword evidence="2 8" id="KW-0831">Ubiquinone biosynthesis</keyword>
<comment type="similarity">
    <text evidence="8">Belongs to the COQ7 family.</text>
</comment>
<reference evidence="9 10" key="1">
    <citation type="submission" date="2013-07" db="EMBL/GenBank/DDBJ databases">
        <authorList>
            <person name="Stoco P.H."/>
            <person name="Wagner G."/>
            <person name="Gerber A."/>
            <person name="Zaha A."/>
            <person name="Thompson C."/>
            <person name="Bartholomeu D.C."/>
            <person name="Luckemeyer D.D."/>
            <person name="Bahia D."/>
            <person name="Loreto E."/>
            <person name="Prestes E.B."/>
            <person name="Lima F.M."/>
            <person name="Rodrigues-Luiz G."/>
            <person name="Vallejo G.A."/>
            <person name="Filho J.F."/>
            <person name="Monteiro K.M."/>
            <person name="Tyler K.M."/>
            <person name="de Almeida L.G."/>
            <person name="Ortiz M.F."/>
            <person name="Siervo M.A."/>
            <person name="de Moraes M.H."/>
            <person name="Cunha O.L."/>
            <person name="Mendonca-Neto R."/>
            <person name="Silva R."/>
            <person name="Teixeira S.M."/>
            <person name="Murta S.M."/>
            <person name="Sincero T.C."/>
            <person name="Mendes T.A."/>
            <person name="Urmenyi T.P."/>
            <person name="Silva V.G."/>
            <person name="da Rocha W.D."/>
            <person name="Andersson B."/>
            <person name="Romanha A.J."/>
            <person name="Steindel M."/>
            <person name="de Vasconcelos A.T."/>
            <person name="Grisard E.C."/>
        </authorList>
    </citation>
    <scope>NUCLEOTIDE SEQUENCE [LARGE SCALE GENOMIC DNA]</scope>
    <source>
        <strain evidence="9 10">SC58</strain>
    </source>
</reference>
<evidence type="ECO:0000256" key="7">
    <source>
        <dbReference type="ARBA" id="ARBA00023136"/>
    </source>
</evidence>
<dbReference type="PANTHER" id="PTHR11237:SF4">
    <property type="entry name" value="5-DEMETHOXYUBIQUINONE HYDROXYLASE, MITOCHONDRIAL"/>
    <property type="match status" value="1"/>
</dbReference>
<dbReference type="UniPathway" id="UPA00232"/>
<dbReference type="SUPFAM" id="SSF47240">
    <property type="entry name" value="Ferritin-like"/>
    <property type="match status" value="1"/>
</dbReference>
<feature type="binding site" evidence="8">
    <location>
        <position position="81"/>
    </location>
    <ligand>
        <name>Fe cation</name>
        <dbReference type="ChEBI" id="CHEBI:24875"/>
        <label>2</label>
    </ligand>
</feature>
<evidence type="ECO:0000313" key="10">
    <source>
        <dbReference type="Proteomes" id="UP000031737"/>
    </source>
</evidence>
<dbReference type="PANTHER" id="PTHR11237">
    <property type="entry name" value="COENZYME Q10 BIOSYNTHESIS PROTEIN 7"/>
    <property type="match status" value="1"/>
</dbReference>
<organism evidence="9 10">
    <name type="scientific">Trypanosoma rangeli SC58</name>
    <dbReference type="NCBI Taxonomy" id="429131"/>
    <lineage>
        <taxon>Eukaryota</taxon>
        <taxon>Discoba</taxon>
        <taxon>Euglenozoa</taxon>
        <taxon>Kinetoplastea</taxon>
        <taxon>Metakinetoplastina</taxon>
        <taxon>Trypanosomatida</taxon>
        <taxon>Trypanosomatidae</taxon>
        <taxon>Trypanosoma</taxon>
        <taxon>Herpetosoma</taxon>
    </lineage>
</organism>
<dbReference type="GO" id="GO:0008682">
    <property type="term" value="F:3-demethoxyubiquinol 3-hydroxylase activity"/>
    <property type="evidence" value="ECO:0007669"/>
    <property type="project" value="UniProtKB-EC"/>
</dbReference>
<gene>
    <name evidence="9" type="ORF">TRSC58_01366</name>
</gene>
<dbReference type="AlphaFoldDB" id="A0A061J634"/>
<dbReference type="OrthoDB" id="275371at2759"/>
<keyword evidence="5 8" id="KW-0408">Iron</keyword>
<dbReference type="Pfam" id="PF03232">
    <property type="entry name" value="COQ7"/>
    <property type="match status" value="1"/>
</dbReference>
<evidence type="ECO:0000256" key="6">
    <source>
        <dbReference type="ARBA" id="ARBA00023033"/>
    </source>
</evidence>
<proteinExistence type="inferred from homology"/>
<keyword evidence="8" id="KW-0999">Mitochondrion inner membrane</keyword>
<keyword evidence="3 8" id="KW-0479">Metal-binding</keyword>
<feature type="binding site" evidence="8">
    <location>
        <position position="179"/>
    </location>
    <ligand>
        <name>Fe cation</name>
        <dbReference type="ChEBI" id="CHEBI:24875"/>
        <label>1</label>
    </ligand>
</feature>
<keyword evidence="10" id="KW-1185">Reference proteome</keyword>
<feature type="binding site" evidence="8">
    <location>
        <position position="84"/>
    </location>
    <ligand>
        <name>Fe cation</name>
        <dbReference type="ChEBI" id="CHEBI:24875"/>
        <label>1</label>
    </ligand>
</feature>
<protein>
    <recommendedName>
        <fullName evidence="8">5-demethoxyubiquinone hydroxylase, mitochondrial</fullName>
        <shortName evidence="8">DMQ hydroxylase</shortName>
        <ecNumber evidence="8">1.14.99.60</ecNumber>
    </recommendedName>
    <alternativeName>
        <fullName evidence="8">Ubiquinone biosynthesis monooxygenase COQ7</fullName>
    </alternativeName>
</protein>
<dbReference type="VEuPathDB" id="TriTrypDB:TRSC58_01366"/>
<dbReference type="EMBL" id="AUPL01001366">
    <property type="protein sequence ID" value="ESL10893.1"/>
    <property type="molecule type" value="Genomic_DNA"/>
</dbReference>
<evidence type="ECO:0000256" key="5">
    <source>
        <dbReference type="ARBA" id="ARBA00023004"/>
    </source>
</evidence>
<evidence type="ECO:0000256" key="3">
    <source>
        <dbReference type="ARBA" id="ARBA00022723"/>
    </source>
</evidence>
<evidence type="ECO:0000313" key="9">
    <source>
        <dbReference type="EMBL" id="ESL10893.1"/>
    </source>
</evidence>
<feature type="binding site" evidence="8">
    <location>
        <position position="50"/>
    </location>
    <ligand>
        <name>Fe cation</name>
        <dbReference type="ChEBI" id="CHEBI:24875"/>
        <label>1</label>
    </ligand>
</feature>
<dbReference type="GO" id="GO:0006744">
    <property type="term" value="P:ubiquinone biosynthetic process"/>
    <property type="evidence" value="ECO:0007669"/>
    <property type="project" value="UniProtKB-UniRule"/>
</dbReference>
<evidence type="ECO:0000256" key="4">
    <source>
        <dbReference type="ARBA" id="ARBA00023002"/>
    </source>
</evidence>
<comment type="function">
    <text evidence="8">Catalyzes the hydroxylation of 2-polyprenyl-3-methyl-6-methoxy-1,4-benzoquinol (DMQH2) during ubiquinone biosynthesis. Has also a structural role in the COQ enzyme complex, stabilizing other COQ polypeptides.</text>
</comment>
<comment type="subunit">
    <text evidence="8">Component of a multi-subunit COQ enzyme complex.</text>
</comment>
<dbReference type="GO" id="GO:0046872">
    <property type="term" value="F:metal ion binding"/>
    <property type="evidence" value="ECO:0007669"/>
    <property type="project" value="UniProtKB-KW"/>
</dbReference>
<keyword evidence="8" id="KW-0496">Mitochondrion</keyword>
<dbReference type="Proteomes" id="UP000031737">
    <property type="component" value="Unassembled WGS sequence"/>
</dbReference>
<comment type="pathway">
    <text evidence="1 8">Cofactor biosynthesis; ubiquinone biosynthesis.</text>
</comment>
<keyword evidence="6 8" id="KW-0503">Monooxygenase</keyword>
<dbReference type="HAMAP" id="MF_01658">
    <property type="entry name" value="COQ7"/>
    <property type="match status" value="1"/>
</dbReference>
<keyword evidence="4 8" id="KW-0560">Oxidoreductase</keyword>
<accession>A0A061J634</accession>
<dbReference type="InterPro" id="IPR011566">
    <property type="entry name" value="Ubq_synth_Coq7"/>
</dbReference>
<feature type="binding site" evidence="8">
    <location>
        <position position="182"/>
    </location>
    <ligand>
        <name>Fe cation</name>
        <dbReference type="ChEBI" id="CHEBI:24875"/>
        <label>2</label>
    </ligand>
</feature>
<comment type="caution">
    <text evidence="9">The sequence shown here is derived from an EMBL/GenBank/DDBJ whole genome shotgun (WGS) entry which is preliminary data.</text>
</comment>
<comment type="subcellular location">
    <subcellularLocation>
        <location evidence="8">Mitochondrion inner membrane</location>
        <topology evidence="8">Peripheral membrane protein</topology>
        <orientation evidence="8">Matrix side</orientation>
    </subcellularLocation>
</comment>
<dbReference type="EC" id="1.14.99.60" evidence="8"/>
<comment type="catalytic activity">
    <reaction evidence="8">
        <text>a 5-methoxy-2-methyl-3-(all-trans-polyprenyl)benzene-1,4-diol + AH2 + O2 = a 3-demethylubiquinol + A + H2O</text>
        <dbReference type="Rhea" id="RHEA:50908"/>
        <dbReference type="Rhea" id="RHEA-COMP:10859"/>
        <dbReference type="Rhea" id="RHEA-COMP:10914"/>
        <dbReference type="ChEBI" id="CHEBI:13193"/>
        <dbReference type="ChEBI" id="CHEBI:15377"/>
        <dbReference type="ChEBI" id="CHEBI:15379"/>
        <dbReference type="ChEBI" id="CHEBI:17499"/>
        <dbReference type="ChEBI" id="CHEBI:84167"/>
        <dbReference type="ChEBI" id="CHEBI:84422"/>
        <dbReference type="EC" id="1.14.99.60"/>
    </reaction>
</comment>